<feature type="transmembrane region" description="Helical" evidence="5">
    <location>
        <begin position="329"/>
        <end position="349"/>
    </location>
</feature>
<reference evidence="6 7" key="1">
    <citation type="submission" date="2019-03" db="EMBL/GenBank/DDBJ databases">
        <title>Genomic Encyclopedia of Type Strains, Phase IV (KMG-IV): sequencing the most valuable type-strain genomes for metagenomic binning, comparative biology and taxonomic classification.</title>
        <authorList>
            <person name="Goeker M."/>
        </authorList>
    </citation>
    <scope>NUCLEOTIDE SEQUENCE [LARGE SCALE GENOMIC DNA]</scope>
    <source>
        <strain evidence="6 7">DSM 28287</strain>
    </source>
</reference>
<dbReference type="Pfam" id="PF03699">
    <property type="entry name" value="UPF0182"/>
    <property type="match status" value="1"/>
</dbReference>
<dbReference type="RefSeq" id="WP_133528451.1">
    <property type="nucleotide sequence ID" value="NZ_SNXO01000017.1"/>
</dbReference>
<dbReference type="Proteomes" id="UP000295500">
    <property type="component" value="Unassembled WGS sequence"/>
</dbReference>
<dbReference type="GO" id="GO:0005576">
    <property type="term" value="C:extracellular region"/>
    <property type="evidence" value="ECO:0007669"/>
    <property type="project" value="TreeGrafter"/>
</dbReference>
<keyword evidence="7" id="KW-1185">Reference proteome</keyword>
<dbReference type="GO" id="GO:0005886">
    <property type="term" value="C:plasma membrane"/>
    <property type="evidence" value="ECO:0007669"/>
    <property type="project" value="UniProtKB-SubCell"/>
</dbReference>
<keyword evidence="1 5" id="KW-1003">Cell membrane</keyword>
<dbReference type="InterPro" id="IPR005372">
    <property type="entry name" value="UPF0182"/>
</dbReference>
<evidence type="ECO:0000256" key="3">
    <source>
        <dbReference type="ARBA" id="ARBA00022989"/>
    </source>
</evidence>
<name>A0A4R6Q3B0_9FIRM</name>
<evidence type="ECO:0000313" key="6">
    <source>
        <dbReference type="EMBL" id="TDP56312.1"/>
    </source>
</evidence>
<evidence type="ECO:0000256" key="1">
    <source>
        <dbReference type="ARBA" id="ARBA00022475"/>
    </source>
</evidence>
<evidence type="ECO:0000256" key="4">
    <source>
        <dbReference type="ARBA" id="ARBA00023136"/>
    </source>
</evidence>
<dbReference type="HAMAP" id="MF_01600">
    <property type="entry name" value="UPF0182"/>
    <property type="match status" value="1"/>
</dbReference>
<evidence type="ECO:0000256" key="5">
    <source>
        <dbReference type="HAMAP-Rule" id="MF_01600"/>
    </source>
</evidence>
<feature type="transmembrane region" description="Helical" evidence="5">
    <location>
        <begin position="163"/>
        <end position="182"/>
    </location>
</feature>
<evidence type="ECO:0000256" key="2">
    <source>
        <dbReference type="ARBA" id="ARBA00022692"/>
    </source>
</evidence>
<keyword evidence="3 5" id="KW-1133">Transmembrane helix</keyword>
<accession>A0A4R6Q3B0</accession>
<feature type="transmembrane region" description="Helical" evidence="5">
    <location>
        <begin position="16"/>
        <end position="37"/>
    </location>
</feature>
<keyword evidence="4 5" id="KW-0472">Membrane</keyword>
<evidence type="ECO:0000313" key="7">
    <source>
        <dbReference type="Proteomes" id="UP000295500"/>
    </source>
</evidence>
<feature type="transmembrane region" description="Helical" evidence="5">
    <location>
        <begin position="106"/>
        <end position="125"/>
    </location>
</feature>
<organism evidence="6 7">
    <name type="scientific">Aminicella lysinilytica</name>
    <dbReference type="NCBI Taxonomy" id="433323"/>
    <lineage>
        <taxon>Bacteria</taxon>
        <taxon>Bacillati</taxon>
        <taxon>Bacillota</taxon>
        <taxon>Clostridia</taxon>
        <taxon>Peptostreptococcales</taxon>
        <taxon>Anaerovoracaceae</taxon>
        <taxon>Aminicella</taxon>
    </lineage>
</organism>
<sequence>MKGARVKSEDKPQRRLSIVILFIVIIIGLFLLLVNFITDWMWFAEMKYVSVFFKELFTQLKIGIPTFIVIGLLMDIYFSRLRKGYFAHIASHEETDMKKLGRYTKITAAVFALIIAFYASSKLWFKILEFSNSTTFHKKDPLFGLDISFYVFKLDFLKELNELLIGVILLFIIVTLIYYMILITMHSPDIMEEDDSTADFTDDGERYTGSNNPFGDDSPFGKFFGGVTGNARKQSRPQKHFDDKNFKQLLQIASAQLTVLGVVFFIMLAIEFFLKQFDLLHAHTGTVYGAGFTDVNITLWVYRILAVLAVIGAIMTVVFIKKKQLKKVFTVPVIMVCVGVAGIVVGLIVQNLVVSPDELNKEAKYLSRNIEYTQSAYQLNDVTVKQFAADENLTSADISENSATISNIRINDYSPVKTFYNQTQSIRQYYKFNDVDVDRYTINGKLTQTYLSIREIDESKISDTWLNRHIKYTHGYGATLSKVNTVTASGQPDVLIKNIPPESTVNEINITQPRIYFGELTNDYSLVDTDEDEFDYPDGSDNKYTKYSGNAGIKLNFFARVMFAIRENSLKLLVSTNIDSDSRIIIYRNVEERVQKIMPYLSYEDDPYAVTVNGRIYWMVDAYTTSSYYPYSEPYSGVTGSANYIRNSIKVVVDAYNGDVNYYIVDKTDPIAKTYQKIYPKLFKDFEEMPTALQSHIRYPNALFEIQANMYTRYHMSNYKVFYQNEDQWNIANETYGTKNRKMTPNYYIINLPGEKNEEFISSIPYTPKSKSNMTALFIARNDGKNYGKLVLYQFPKSKTVYGPEQIEGLIDQNTEISKDFSLWSSAGSDYSRGNLFVIPIKDSLLYVEPIYLEASNAAIPEVKRVVVVYGDQIAYESTLGDALKSLFGSSGGADTTGTTVSDSNKKLSKSEYIQKAQDAYDSAQSALKDGDWTAYGKYMKELSNYLGKLS</sequence>
<keyword evidence="2 5" id="KW-0812">Transmembrane</keyword>
<dbReference type="OrthoDB" id="9763654at2"/>
<comment type="caution">
    <text evidence="6">The sequence shown here is derived from an EMBL/GenBank/DDBJ whole genome shotgun (WGS) entry which is preliminary data.</text>
</comment>
<proteinExistence type="inferred from homology"/>
<feature type="transmembrane region" description="Helical" evidence="5">
    <location>
        <begin position="300"/>
        <end position="320"/>
    </location>
</feature>
<comment type="similarity">
    <text evidence="5">Belongs to the UPF0182 family.</text>
</comment>
<protein>
    <recommendedName>
        <fullName evidence="5">UPF0182 protein EV211_11726</fullName>
    </recommendedName>
</protein>
<comment type="subcellular location">
    <subcellularLocation>
        <location evidence="5">Cell membrane</location>
        <topology evidence="5">Multi-pass membrane protein</topology>
    </subcellularLocation>
</comment>
<dbReference type="PANTHER" id="PTHR39344:SF1">
    <property type="entry name" value="UPF0182 PROTEIN SLL1060"/>
    <property type="match status" value="1"/>
</dbReference>
<feature type="transmembrane region" description="Helical" evidence="5">
    <location>
        <begin position="249"/>
        <end position="270"/>
    </location>
</feature>
<dbReference type="PANTHER" id="PTHR39344">
    <property type="entry name" value="UPF0182 PROTEIN SLL1060"/>
    <property type="match status" value="1"/>
</dbReference>
<feature type="transmembrane region" description="Helical" evidence="5">
    <location>
        <begin position="57"/>
        <end position="78"/>
    </location>
</feature>
<gene>
    <name evidence="6" type="ORF">EV211_11726</name>
</gene>
<dbReference type="AlphaFoldDB" id="A0A4R6Q3B0"/>
<dbReference type="EMBL" id="SNXO01000017">
    <property type="protein sequence ID" value="TDP56312.1"/>
    <property type="molecule type" value="Genomic_DNA"/>
</dbReference>